<name>A0A9X0DCV6_9HELO</name>
<accession>A0A9X0DCV6</accession>
<comment type="caution">
    <text evidence="1">The sequence shown here is derived from an EMBL/GenBank/DDBJ whole genome shotgun (WGS) entry which is preliminary data.</text>
</comment>
<dbReference type="OrthoDB" id="10474176at2759"/>
<reference evidence="1" key="1">
    <citation type="submission" date="2022-11" db="EMBL/GenBank/DDBJ databases">
        <title>Genome Resource of Sclerotinia nivalis Strain SnTB1, a Plant Pathogen Isolated from American Ginseng.</title>
        <authorList>
            <person name="Fan S."/>
        </authorList>
    </citation>
    <scope>NUCLEOTIDE SEQUENCE</scope>
    <source>
        <strain evidence="1">SnTB1</strain>
    </source>
</reference>
<evidence type="ECO:0000313" key="2">
    <source>
        <dbReference type="Proteomes" id="UP001152300"/>
    </source>
</evidence>
<evidence type="ECO:0000313" key="1">
    <source>
        <dbReference type="EMBL" id="KAJ8058771.1"/>
    </source>
</evidence>
<dbReference type="EMBL" id="JAPEIS010000015">
    <property type="protein sequence ID" value="KAJ8058771.1"/>
    <property type="molecule type" value="Genomic_DNA"/>
</dbReference>
<gene>
    <name evidence="1" type="ORF">OCU04_011760</name>
</gene>
<keyword evidence="2" id="KW-1185">Reference proteome</keyword>
<organism evidence="1 2">
    <name type="scientific">Sclerotinia nivalis</name>
    <dbReference type="NCBI Taxonomy" id="352851"/>
    <lineage>
        <taxon>Eukaryota</taxon>
        <taxon>Fungi</taxon>
        <taxon>Dikarya</taxon>
        <taxon>Ascomycota</taxon>
        <taxon>Pezizomycotina</taxon>
        <taxon>Leotiomycetes</taxon>
        <taxon>Helotiales</taxon>
        <taxon>Sclerotiniaceae</taxon>
        <taxon>Sclerotinia</taxon>
    </lineage>
</organism>
<protein>
    <submittedName>
        <fullName evidence="1">Uncharacterized protein</fullName>
    </submittedName>
</protein>
<dbReference type="Proteomes" id="UP001152300">
    <property type="component" value="Unassembled WGS sequence"/>
</dbReference>
<proteinExistence type="predicted"/>
<dbReference type="AlphaFoldDB" id="A0A9X0DCV6"/>
<sequence length="100" mass="11438">MKDEEEIREILYTPVASDLASKELVSRLQEGILMGYITGFIWTSTVIPIKIAMTSNQTFREAWTSTLPRRANGIFRWTAITRLVQLCLMAFTPSKCHDDL</sequence>